<feature type="domain" description="Secretin/TonB short N-terminal" evidence="4">
    <location>
        <begin position="10"/>
        <end position="58"/>
    </location>
</feature>
<evidence type="ECO:0000259" key="4">
    <source>
        <dbReference type="SMART" id="SM00965"/>
    </source>
</evidence>
<keyword evidence="1" id="KW-0813">Transport</keyword>
<evidence type="ECO:0000256" key="2">
    <source>
        <dbReference type="ARBA" id="ARBA00023136"/>
    </source>
</evidence>
<comment type="caution">
    <text evidence="5">The sequence shown here is derived from an EMBL/GenBank/DDBJ whole genome shotgun (WGS) entry which is preliminary data.</text>
</comment>
<name>X0ZUE1_9ZZZZ</name>
<dbReference type="Pfam" id="PF07660">
    <property type="entry name" value="STN"/>
    <property type="match status" value="1"/>
</dbReference>
<dbReference type="PANTHER" id="PTHR30604:SF1">
    <property type="entry name" value="DNA UTILIZATION PROTEIN HOFQ"/>
    <property type="match status" value="1"/>
</dbReference>
<evidence type="ECO:0000313" key="5">
    <source>
        <dbReference type="EMBL" id="GAG51786.1"/>
    </source>
</evidence>
<sequence length="237" mass="26155">LSYLAEYGGVNIIPAPSVRDSVSLRLRDVTWRQALDIILNTYGLSGVESDGFIKVVPTTRYMANQAIQEKYLQEKRNIARMQTKIISINNATAKDLIKPLKAVLSERGVVDTDDRTNSIIVKDIPENLQKVEEMIGVLDKETAQIRISAQLLEVESAYLSELGINWSAISQKVVQHPPADPGDSILYTPEYQVAQAAADLVRDPIGIFKYSTVERDFNISAAISAIVSSSKGRIIGH</sequence>
<feature type="non-terminal residue" evidence="5">
    <location>
        <position position="237"/>
    </location>
</feature>
<dbReference type="InterPro" id="IPR011662">
    <property type="entry name" value="Secretin/TonB_short_N"/>
</dbReference>
<evidence type="ECO:0000256" key="3">
    <source>
        <dbReference type="ARBA" id="ARBA00023237"/>
    </source>
</evidence>
<dbReference type="EMBL" id="BARS01050834">
    <property type="protein sequence ID" value="GAG51786.1"/>
    <property type="molecule type" value="Genomic_DNA"/>
</dbReference>
<dbReference type="Pfam" id="PF03958">
    <property type="entry name" value="Secretin_N"/>
    <property type="match status" value="1"/>
</dbReference>
<protein>
    <recommendedName>
        <fullName evidence="4">Secretin/TonB short N-terminal domain-containing protein</fullName>
    </recommendedName>
</protein>
<dbReference type="PANTHER" id="PTHR30604">
    <property type="entry name" value="PROTEIN TRANSPORT PROTEIN HOFQ"/>
    <property type="match status" value="1"/>
</dbReference>
<reference evidence="5" key="1">
    <citation type="journal article" date="2014" name="Front. Microbiol.">
        <title>High frequency of phylogenetically diverse reductive dehalogenase-homologous genes in deep subseafloor sedimentary metagenomes.</title>
        <authorList>
            <person name="Kawai M."/>
            <person name="Futagami T."/>
            <person name="Toyoda A."/>
            <person name="Takaki Y."/>
            <person name="Nishi S."/>
            <person name="Hori S."/>
            <person name="Arai W."/>
            <person name="Tsubouchi T."/>
            <person name="Morono Y."/>
            <person name="Uchiyama I."/>
            <person name="Ito T."/>
            <person name="Fujiyama A."/>
            <person name="Inagaki F."/>
            <person name="Takami H."/>
        </authorList>
    </citation>
    <scope>NUCLEOTIDE SEQUENCE</scope>
    <source>
        <strain evidence="5">Expedition CK06-06</strain>
    </source>
</reference>
<feature type="non-terminal residue" evidence="5">
    <location>
        <position position="1"/>
    </location>
</feature>
<dbReference type="InterPro" id="IPR051808">
    <property type="entry name" value="Type_IV_pilus_biogenesis"/>
</dbReference>
<dbReference type="InterPro" id="IPR005644">
    <property type="entry name" value="NolW-like"/>
</dbReference>
<proteinExistence type="predicted"/>
<evidence type="ECO:0000256" key="1">
    <source>
        <dbReference type="ARBA" id="ARBA00022448"/>
    </source>
</evidence>
<dbReference type="GO" id="GO:0019867">
    <property type="term" value="C:outer membrane"/>
    <property type="evidence" value="ECO:0007669"/>
    <property type="project" value="InterPro"/>
</dbReference>
<keyword evidence="2" id="KW-0472">Membrane</keyword>
<organism evidence="5">
    <name type="scientific">marine sediment metagenome</name>
    <dbReference type="NCBI Taxonomy" id="412755"/>
    <lineage>
        <taxon>unclassified sequences</taxon>
        <taxon>metagenomes</taxon>
        <taxon>ecological metagenomes</taxon>
    </lineage>
</organism>
<dbReference type="Gene3D" id="3.30.1370.130">
    <property type="match status" value="1"/>
</dbReference>
<dbReference type="SMART" id="SM00965">
    <property type="entry name" value="STN"/>
    <property type="match status" value="1"/>
</dbReference>
<keyword evidence="3" id="KW-0998">Cell outer membrane</keyword>
<accession>X0ZUE1</accession>
<dbReference type="AlphaFoldDB" id="X0ZUE1"/>
<dbReference type="InterPro" id="IPR038591">
    <property type="entry name" value="NolW-like_sf"/>
</dbReference>
<dbReference type="Gene3D" id="3.30.1370.120">
    <property type="match status" value="1"/>
</dbReference>
<gene>
    <name evidence="5" type="ORF">S01H1_75821</name>
</gene>